<evidence type="ECO:0000256" key="10">
    <source>
        <dbReference type="RuleBase" id="RU000488"/>
    </source>
</evidence>
<feature type="repeat" description="Solcar" evidence="9">
    <location>
        <begin position="198"/>
        <end position="287"/>
    </location>
</feature>
<comment type="similarity">
    <text evidence="2 10">Belongs to the mitochondrial carrier (TC 2.A.29) family.</text>
</comment>
<keyword evidence="4 9" id="KW-0812">Transmembrane</keyword>
<evidence type="ECO:0000256" key="6">
    <source>
        <dbReference type="ARBA" id="ARBA00022989"/>
    </source>
</evidence>
<evidence type="ECO:0000256" key="1">
    <source>
        <dbReference type="ARBA" id="ARBA00004225"/>
    </source>
</evidence>
<sequence length="295" mass="32288">MDDVIAGTVGGIALTLVGHPFDTVKVRLQTQPKTNPVYSSTLDCVHKTWAQEGISGFYKGVTSPLAGQMFFRATLFFSFGQSTRLLQWLREENGQRLPALHYFAAGAMTGAAAAMVESPIDLFKSQVQTDIHRKTAMRRSVLDVARECVRTNGVIRGPYQALHATLLRNIPANAVYFGCFEYGRTLGARHLNYKVDDLPVLFNFACGGIAGLMYWVTTYPTDVLKSVLMSDAIDPAQRRHPTYAAAARYIHSSFGVAGFYRGFATCCARAVIANGVIWATVIKVKSILASTAPLH</sequence>
<dbReference type="InParanoid" id="F2UQ18"/>
<evidence type="ECO:0000313" key="11">
    <source>
        <dbReference type="EMBL" id="EGD79686.1"/>
    </source>
</evidence>
<reference evidence="11" key="1">
    <citation type="submission" date="2009-08" db="EMBL/GenBank/DDBJ databases">
        <title>Annotation of Salpingoeca rosetta.</title>
        <authorList>
            <consortium name="The Broad Institute Genome Sequencing Platform"/>
            <person name="Russ C."/>
            <person name="Cuomo C."/>
            <person name="Burger G."/>
            <person name="Gray M.W."/>
            <person name="Holland P.W.H."/>
            <person name="King N."/>
            <person name="Lang F.B.F."/>
            <person name="Roger A.J."/>
            <person name="Ruiz-Trillo I."/>
            <person name="Young S.K."/>
            <person name="Zeng Q."/>
            <person name="Gargeya S."/>
            <person name="Alvarado L."/>
            <person name="Berlin A."/>
            <person name="Chapman S.B."/>
            <person name="Chen Z."/>
            <person name="Freedman E."/>
            <person name="Gellesch M."/>
            <person name="Goldberg J."/>
            <person name="Griggs A."/>
            <person name="Gujja S."/>
            <person name="Heilman E."/>
            <person name="Heiman D."/>
            <person name="Howarth C."/>
            <person name="Mehta T."/>
            <person name="Neiman D."/>
            <person name="Pearson M."/>
            <person name="Roberts A."/>
            <person name="Saif S."/>
            <person name="Shea T."/>
            <person name="Shenoy N."/>
            <person name="Sisk P."/>
            <person name="Stolte C."/>
            <person name="Sykes S."/>
            <person name="White J."/>
            <person name="Yandava C."/>
            <person name="Haas B."/>
            <person name="Nusbaum C."/>
            <person name="Birren B."/>
        </authorList>
    </citation>
    <scope>NUCLEOTIDE SEQUENCE [LARGE SCALE GENOMIC DNA]</scope>
    <source>
        <strain evidence="11">ATCC 50818</strain>
    </source>
</reference>
<dbReference type="Gene3D" id="1.50.40.10">
    <property type="entry name" value="Mitochondrial carrier domain"/>
    <property type="match status" value="1"/>
</dbReference>
<dbReference type="GO" id="GO:0022857">
    <property type="term" value="F:transmembrane transporter activity"/>
    <property type="evidence" value="ECO:0007669"/>
    <property type="project" value="TreeGrafter"/>
</dbReference>
<organism evidence="12">
    <name type="scientific">Salpingoeca rosetta (strain ATCC 50818 / BSB-021)</name>
    <dbReference type="NCBI Taxonomy" id="946362"/>
    <lineage>
        <taxon>Eukaryota</taxon>
        <taxon>Choanoflagellata</taxon>
        <taxon>Craspedida</taxon>
        <taxon>Salpingoecidae</taxon>
        <taxon>Salpingoeca</taxon>
    </lineage>
</organism>
<dbReference type="GeneID" id="16069172"/>
<dbReference type="Proteomes" id="UP000007799">
    <property type="component" value="Unassembled WGS sequence"/>
</dbReference>
<dbReference type="PROSITE" id="PS50920">
    <property type="entry name" value="SOLCAR"/>
    <property type="match status" value="3"/>
</dbReference>
<dbReference type="eggNOG" id="KOG0758">
    <property type="taxonomic scope" value="Eukaryota"/>
</dbReference>
<dbReference type="OrthoDB" id="409586at2759"/>
<dbReference type="OMA" id="YSRRMMM"/>
<evidence type="ECO:0000256" key="9">
    <source>
        <dbReference type="PROSITE-ProRule" id="PRU00282"/>
    </source>
</evidence>
<keyword evidence="3 10" id="KW-0813">Transport</keyword>
<feature type="repeat" description="Solcar" evidence="9">
    <location>
        <begin position="97"/>
        <end position="186"/>
    </location>
</feature>
<evidence type="ECO:0000256" key="5">
    <source>
        <dbReference type="ARBA" id="ARBA00022737"/>
    </source>
</evidence>
<dbReference type="Pfam" id="PF00153">
    <property type="entry name" value="Mito_carr"/>
    <property type="match status" value="3"/>
</dbReference>
<keyword evidence="6" id="KW-1133">Transmembrane helix</keyword>
<dbReference type="SUPFAM" id="SSF103506">
    <property type="entry name" value="Mitochondrial carrier"/>
    <property type="match status" value="1"/>
</dbReference>
<dbReference type="RefSeq" id="XP_004988636.1">
    <property type="nucleotide sequence ID" value="XM_004988579.1"/>
</dbReference>
<evidence type="ECO:0000256" key="2">
    <source>
        <dbReference type="ARBA" id="ARBA00006375"/>
    </source>
</evidence>
<gene>
    <name evidence="11" type="ORF">PTSG_10670</name>
</gene>
<dbReference type="InterPro" id="IPR018108">
    <property type="entry name" value="MCP_transmembrane"/>
</dbReference>
<protein>
    <submittedName>
        <fullName evidence="11">Uncharacterized protein</fullName>
    </submittedName>
</protein>
<feature type="repeat" description="Solcar" evidence="9">
    <location>
        <begin position="1"/>
        <end position="85"/>
    </location>
</feature>
<dbReference type="AlphaFoldDB" id="F2UQ18"/>
<dbReference type="PANTHER" id="PTHR45624">
    <property type="entry name" value="MITOCHONDRIAL BASIC AMINO ACIDS TRANSPORTER-RELATED"/>
    <property type="match status" value="1"/>
</dbReference>
<evidence type="ECO:0000256" key="7">
    <source>
        <dbReference type="ARBA" id="ARBA00023128"/>
    </source>
</evidence>
<dbReference type="InterPro" id="IPR023395">
    <property type="entry name" value="MCP_dom_sf"/>
</dbReference>
<keyword evidence="7" id="KW-0496">Mitochondrion</keyword>
<comment type="subcellular location">
    <subcellularLocation>
        <location evidence="1">Mitochondrion membrane</location>
        <topology evidence="1">Multi-pass membrane protein</topology>
    </subcellularLocation>
</comment>
<evidence type="ECO:0000313" key="12">
    <source>
        <dbReference type="Proteomes" id="UP000007799"/>
    </source>
</evidence>
<dbReference type="KEGG" id="sre:PTSG_10670"/>
<keyword evidence="12" id="KW-1185">Reference proteome</keyword>
<dbReference type="EMBL" id="GL832988">
    <property type="protein sequence ID" value="EGD79686.1"/>
    <property type="molecule type" value="Genomic_DNA"/>
</dbReference>
<evidence type="ECO:0000256" key="4">
    <source>
        <dbReference type="ARBA" id="ARBA00022692"/>
    </source>
</evidence>
<keyword evidence="8 9" id="KW-0472">Membrane</keyword>
<evidence type="ECO:0000256" key="3">
    <source>
        <dbReference type="ARBA" id="ARBA00022448"/>
    </source>
</evidence>
<dbReference type="GO" id="GO:0031966">
    <property type="term" value="C:mitochondrial membrane"/>
    <property type="evidence" value="ECO:0007669"/>
    <property type="project" value="UniProtKB-SubCell"/>
</dbReference>
<accession>F2UQ18</accession>
<dbReference type="InterPro" id="IPR050567">
    <property type="entry name" value="Mitochondrial_Carrier"/>
</dbReference>
<dbReference type="PANTHER" id="PTHR45624:SF24">
    <property type="entry name" value="MITOCHONDRIAL SUBSTRATE CARRIER FAMILY PROTEIN G"/>
    <property type="match status" value="1"/>
</dbReference>
<name>F2UQ18_SALR5</name>
<evidence type="ECO:0000256" key="8">
    <source>
        <dbReference type="ARBA" id="ARBA00023136"/>
    </source>
</evidence>
<proteinExistence type="inferred from homology"/>
<keyword evidence="5" id="KW-0677">Repeat</keyword>